<feature type="domain" description="C2H2-type" evidence="19">
    <location>
        <begin position="235"/>
        <end position="262"/>
    </location>
</feature>
<feature type="domain" description="C2H2-type" evidence="19">
    <location>
        <begin position="1470"/>
        <end position="1497"/>
    </location>
</feature>
<keyword evidence="7" id="KW-0479">Metal-binding</keyword>
<feature type="domain" description="C2H2-type" evidence="19">
    <location>
        <begin position="263"/>
        <end position="290"/>
    </location>
</feature>
<evidence type="ECO:0000256" key="11">
    <source>
        <dbReference type="ARBA" id="ARBA00023015"/>
    </source>
</evidence>
<dbReference type="GO" id="GO:0031981">
    <property type="term" value="C:nuclear lumen"/>
    <property type="evidence" value="ECO:0007669"/>
    <property type="project" value="UniProtKB-ARBA"/>
</dbReference>
<dbReference type="FunFam" id="3.30.160.60:FF:000016">
    <property type="entry name" value="zinc finger protein 37 homolog"/>
    <property type="match status" value="1"/>
</dbReference>
<dbReference type="Proteomes" id="UP000245320">
    <property type="component" value="Chromosome 19"/>
</dbReference>
<feature type="domain" description="KRAB" evidence="20">
    <location>
        <begin position="8"/>
        <end position="83"/>
    </location>
</feature>
<evidence type="ECO:0000256" key="8">
    <source>
        <dbReference type="ARBA" id="ARBA00022737"/>
    </source>
</evidence>
<dbReference type="GO" id="GO:0004459">
    <property type="term" value="F:L-lactate dehydrogenase (NAD+) activity"/>
    <property type="evidence" value="ECO:0007669"/>
    <property type="project" value="UniProtKB-EC"/>
</dbReference>
<feature type="compositionally biased region" description="Basic and acidic residues" evidence="18">
    <location>
        <begin position="119"/>
        <end position="128"/>
    </location>
</feature>
<dbReference type="InterPro" id="IPR001909">
    <property type="entry name" value="KRAB"/>
</dbReference>
<feature type="domain" description="C2H2-type" evidence="19">
    <location>
        <begin position="1498"/>
        <end position="1525"/>
    </location>
</feature>
<feature type="domain" description="C2H2-type" evidence="19">
    <location>
        <begin position="507"/>
        <end position="534"/>
    </location>
</feature>
<dbReference type="FunFam" id="3.30.160.60:FF:000624">
    <property type="entry name" value="zinc finger protein 697"/>
    <property type="match status" value="1"/>
</dbReference>
<dbReference type="PANTHER" id="PTHR24381">
    <property type="entry name" value="ZINC FINGER PROTEIN"/>
    <property type="match status" value="1"/>
</dbReference>
<comment type="similarity">
    <text evidence="5">Belongs to the krueppel C2H2-type zinc-finger protein family.</text>
</comment>
<dbReference type="GO" id="GO:0008270">
    <property type="term" value="F:zinc ion binding"/>
    <property type="evidence" value="ECO:0007669"/>
    <property type="project" value="UniProtKB-KW"/>
</dbReference>
<evidence type="ECO:0000256" key="1">
    <source>
        <dbReference type="ARBA" id="ARBA00003767"/>
    </source>
</evidence>
<dbReference type="FunFam" id="3.30.160.60:FF:001509">
    <property type="entry name" value="Zinc finger protein 616"/>
    <property type="match status" value="1"/>
</dbReference>
<feature type="domain" description="C2H2-type" evidence="19">
    <location>
        <begin position="1386"/>
        <end position="1413"/>
    </location>
</feature>
<dbReference type="Pfam" id="PF00056">
    <property type="entry name" value="Ldh_1_N"/>
    <property type="match status" value="1"/>
</dbReference>
<feature type="domain" description="C2H2-type" evidence="19">
    <location>
        <begin position="375"/>
        <end position="402"/>
    </location>
</feature>
<evidence type="ECO:0000256" key="9">
    <source>
        <dbReference type="ARBA" id="ARBA00022771"/>
    </source>
</evidence>
<feature type="domain" description="C2H2-type" evidence="19">
    <location>
        <begin position="1190"/>
        <end position="1217"/>
    </location>
</feature>
<dbReference type="FunFam" id="3.30.160.60:FF:000829">
    <property type="entry name" value="zinc finger protein 510"/>
    <property type="match status" value="1"/>
</dbReference>
<keyword evidence="21" id="KW-1185">Reference proteome</keyword>
<evidence type="ECO:0000313" key="22">
    <source>
        <dbReference type="RefSeq" id="XP_033699942.1"/>
    </source>
</evidence>
<keyword evidence="8" id="KW-0677">Repeat</keyword>
<dbReference type="PROSITE" id="PS50157">
    <property type="entry name" value="ZINC_FINGER_C2H2_2"/>
    <property type="match status" value="26"/>
</dbReference>
<evidence type="ECO:0000256" key="3">
    <source>
        <dbReference type="ARBA" id="ARBA00004843"/>
    </source>
</evidence>
<dbReference type="Gene3D" id="6.10.140.140">
    <property type="match status" value="2"/>
</dbReference>
<dbReference type="InterPro" id="IPR013087">
    <property type="entry name" value="Znf_C2H2_type"/>
</dbReference>
<dbReference type="PROSITE" id="PS00064">
    <property type="entry name" value="L_LDH"/>
    <property type="match status" value="1"/>
</dbReference>
<feature type="domain" description="C2H2-type" evidence="19">
    <location>
        <begin position="452"/>
        <end position="478"/>
    </location>
</feature>
<dbReference type="FunFam" id="3.30.160.60:FF:000744">
    <property type="entry name" value="zinc finger E-box-binding homeobox 1"/>
    <property type="match status" value="1"/>
</dbReference>
<dbReference type="InterPro" id="IPR022383">
    <property type="entry name" value="Lactate/malate_DH_C"/>
</dbReference>
<evidence type="ECO:0000256" key="10">
    <source>
        <dbReference type="ARBA" id="ARBA00022833"/>
    </source>
</evidence>
<feature type="domain" description="C2H2-type" evidence="19">
    <location>
        <begin position="1134"/>
        <end position="1161"/>
    </location>
</feature>
<dbReference type="InterPro" id="IPR036291">
    <property type="entry name" value="NAD(P)-bd_dom_sf"/>
</dbReference>
<dbReference type="PROSITE" id="PS50805">
    <property type="entry name" value="KRAB"/>
    <property type="match status" value="2"/>
</dbReference>
<evidence type="ECO:0000256" key="6">
    <source>
        <dbReference type="ARBA" id="ARBA00012967"/>
    </source>
</evidence>
<dbReference type="InterPro" id="IPR001236">
    <property type="entry name" value="Lactate/malate_DH_N"/>
</dbReference>
<dbReference type="FunFam" id="3.30.160.60:FF:002402">
    <property type="entry name" value="Zinc finger protein 347"/>
    <property type="match status" value="1"/>
</dbReference>
<keyword evidence="11" id="KW-0805">Transcription regulation</keyword>
<dbReference type="SMART" id="SM00355">
    <property type="entry name" value="ZnF_C2H2"/>
    <property type="match status" value="24"/>
</dbReference>
<gene>
    <name evidence="22" type="primary">LOC117308943</name>
</gene>
<keyword evidence="17" id="KW-0560">Oxidoreductase</keyword>
<dbReference type="InterPro" id="IPR001557">
    <property type="entry name" value="L-lactate/malate_DH"/>
</dbReference>
<feature type="domain" description="C2H2-type" evidence="19">
    <location>
        <begin position="1414"/>
        <end position="1441"/>
    </location>
</feature>
<dbReference type="Gene3D" id="3.90.110.10">
    <property type="entry name" value="Lactate dehydrogenase/glycoside hydrolase, family 4, C-terminal"/>
    <property type="match status" value="1"/>
</dbReference>
<dbReference type="FunFam" id="3.30.160.60:FF:004137">
    <property type="match status" value="1"/>
</dbReference>
<proteinExistence type="inferred from homology"/>
<dbReference type="OrthoDB" id="4748970at2759"/>
<dbReference type="PANTHER" id="PTHR24381:SF366">
    <property type="entry name" value="ZINC FINGER PROTEIN 383"/>
    <property type="match status" value="1"/>
</dbReference>
<protein>
    <recommendedName>
        <fullName evidence="6 17">L-lactate dehydrogenase</fullName>
        <ecNumber evidence="6 17">1.1.1.27</ecNumber>
    </recommendedName>
</protein>
<evidence type="ECO:0000256" key="13">
    <source>
        <dbReference type="ARBA" id="ARBA00023125"/>
    </source>
</evidence>
<keyword evidence="14" id="KW-0804">Transcription</keyword>
<dbReference type="GO" id="GO:0019752">
    <property type="term" value="P:carboxylic acid metabolic process"/>
    <property type="evidence" value="ECO:0007669"/>
    <property type="project" value="InterPro"/>
</dbReference>
<evidence type="ECO:0000256" key="15">
    <source>
        <dbReference type="ARBA" id="ARBA00023242"/>
    </source>
</evidence>
<feature type="domain" description="C2H2-type" evidence="19">
    <location>
        <begin position="1162"/>
        <end position="1189"/>
    </location>
</feature>
<feature type="domain" description="C2H2-type" evidence="19">
    <location>
        <begin position="291"/>
        <end position="318"/>
    </location>
</feature>
<dbReference type="SMART" id="SM00349">
    <property type="entry name" value="KRAB"/>
    <property type="match status" value="2"/>
</dbReference>
<name>A0A6J3QCP5_TURTR</name>
<dbReference type="FunFam" id="3.30.160.60:FF:000394">
    <property type="entry name" value="Zinc finger protein 836"/>
    <property type="match status" value="2"/>
</dbReference>
<dbReference type="InterPro" id="IPR015955">
    <property type="entry name" value="Lactate_DH/Glyco_Ohase_4_C"/>
</dbReference>
<feature type="domain" description="C2H2-type" evidence="19">
    <location>
        <begin position="1442"/>
        <end position="1469"/>
    </location>
</feature>
<feature type="domain" description="C2H2-type" evidence="19">
    <location>
        <begin position="1302"/>
        <end position="1329"/>
    </location>
</feature>
<dbReference type="InterPro" id="IPR036051">
    <property type="entry name" value="KRAB_dom_sf"/>
</dbReference>
<dbReference type="InterPro" id="IPR036236">
    <property type="entry name" value="Znf_C2H2_sf"/>
</dbReference>
<dbReference type="CDD" id="cd07765">
    <property type="entry name" value="KRAB_A-box"/>
    <property type="match status" value="2"/>
</dbReference>
<evidence type="ECO:0000313" key="21">
    <source>
        <dbReference type="Proteomes" id="UP000245320"/>
    </source>
</evidence>
<dbReference type="FunFam" id="3.30.160.60:FF:002343">
    <property type="entry name" value="Zinc finger protein 33A"/>
    <property type="match status" value="5"/>
</dbReference>
<dbReference type="SUPFAM" id="SSF51735">
    <property type="entry name" value="NAD(P)-binding Rossmann-fold domains"/>
    <property type="match status" value="1"/>
</dbReference>
<evidence type="ECO:0000256" key="18">
    <source>
        <dbReference type="SAM" id="MobiDB-lite"/>
    </source>
</evidence>
<dbReference type="Pfam" id="PF00096">
    <property type="entry name" value="zf-C2H2"/>
    <property type="match status" value="19"/>
</dbReference>
<evidence type="ECO:0000256" key="14">
    <source>
        <dbReference type="ARBA" id="ARBA00023163"/>
    </source>
</evidence>
<dbReference type="Pfam" id="PF13465">
    <property type="entry name" value="zf-H2C2_2"/>
    <property type="match status" value="2"/>
</dbReference>
<feature type="domain" description="C2H2-type" evidence="19">
    <location>
        <begin position="319"/>
        <end position="346"/>
    </location>
</feature>
<evidence type="ECO:0000256" key="4">
    <source>
        <dbReference type="ARBA" id="ARBA00006054"/>
    </source>
</evidence>
<reference evidence="22" key="1">
    <citation type="submission" date="2025-08" db="UniProtKB">
        <authorList>
            <consortium name="RefSeq"/>
        </authorList>
    </citation>
    <scope>IDENTIFICATION</scope>
    <source>
        <tissue evidence="22">Spleen</tissue>
    </source>
</reference>
<dbReference type="PRINTS" id="PR00086">
    <property type="entry name" value="LLDHDRGNASE"/>
</dbReference>
<feature type="region of interest" description="Disordered" evidence="18">
    <location>
        <begin position="111"/>
        <end position="134"/>
    </location>
</feature>
<evidence type="ECO:0000256" key="16">
    <source>
        <dbReference type="PROSITE-ProRule" id="PRU00042"/>
    </source>
</evidence>
<dbReference type="FunFam" id="3.30.160.60:FF:002090">
    <property type="entry name" value="Zinc finger protein 473"/>
    <property type="match status" value="3"/>
</dbReference>
<comment type="subcellular location">
    <subcellularLocation>
        <location evidence="2">Nucleus</location>
    </subcellularLocation>
</comment>
<dbReference type="FunFam" id="3.30.160.60:FF:000028">
    <property type="entry name" value="zinc finger protein 90 homolog"/>
    <property type="match status" value="1"/>
</dbReference>
<feature type="domain" description="C2H2-type" evidence="19">
    <location>
        <begin position="213"/>
        <end position="234"/>
    </location>
</feature>
<feature type="domain" description="C2H2-type" evidence="19">
    <location>
        <begin position="1330"/>
        <end position="1357"/>
    </location>
</feature>
<dbReference type="EC" id="1.1.1.27" evidence="6 17"/>
<feature type="domain" description="C2H2-type" evidence="19">
    <location>
        <begin position="1246"/>
        <end position="1273"/>
    </location>
</feature>
<dbReference type="FunFam" id="3.30.160.60:FF:000111">
    <property type="entry name" value="GLI family zinc finger 4"/>
    <property type="match status" value="1"/>
</dbReference>
<dbReference type="Gene3D" id="3.30.160.60">
    <property type="entry name" value="Classic Zinc Finger"/>
    <property type="match status" value="26"/>
</dbReference>
<evidence type="ECO:0000256" key="5">
    <source>
        <dbReference type="ARBA" id="ARBA00006991"/>
    </source>
</evidence>
<accession>A0A6J3QCP5</accession>
<evidence type="ECO:0000259" key="20">
    <source>
        <dbReference type="PROSITE" id="PS50805"/>
    </source>
</evidence>
<dbReference type="InterPro" id="IPR018177">
    <property type="entry name" value="L-lactate_DH_AS"/>
</dbReference>
<dbReference type="RefSeq" id="XP_033699942.1">
    <property type="nucleotide sequence ID" value="XM_033844051.1"/>
</dbReference>
<evidence type="ECO:0000259" key="19">
    <source>
        <dbReference type="PROSITE" id="PS50157"/>
    </source>
</evidence>
<dbReference type="SUPFAM" id="SSF57667">
    <property type="entry name" value="beta-beta-alpha zinc fingers"/>
    <property type="match status" value="15"/>
</dbReference>
<evidence type="ECO:0000256" key="7">
    <source>
        <dbReference type="ARBA" id="ARBA00022723"/>
    </source>
</evidence>
<keyword evidence="9 16" id="KW-0863">Zinc-finger</keyword>
<feature type="domain" description="KRAB" evidence="20">
    <location>
        <begin position="901"/>
        <end position="976"/>
    </location>
</feature>
<keyword evidence="10" id="KW-0862">Zinc</keyword>
<sequence>MALSQGQLTLNDVAIEFSPEEWECLDPAQRALYRDVMLETYRNLISVDISHIHVVRKLQLKSNIDRGGVFQTVILGRHEIQEPFYLSEIQENMFDFGFQWRHDERKCRNIPTSHNQNVTDRRSQHGGRDAGNNHIGNRLVLSLQDELHMFKSKQKIDDFNKAKKSISSISSFSPVEGISPPVQTNISNIYFMHPSILTQDQSPHREIPYNEYGKTFHQGSNLRSHQRIHTGEKLHKCDVCDKVFSRNSDLVIHQRVHTGEKPYKCNECGKVFSTKGKLSVHQRIHTGEKPYKCNECGKTFNQSSILTRHRIIHTGEKLHKCDVCDKVFSQNSDLVIHQRVHTGEKPYECNECGKVFSQKRKLSVHQRIHTGEKPYKCNDCGKTFNQSSTLTRHRIIHTAEKLHKCDVCAKVFSQNSDLVTHQRIHTVENVVSVGKSFFLPQASIIHTGSKPYKCDVCGRVFNRNAVLALQRILTGEKPYRCHECGRVFCERTTLTRPQEIHIAEKPYKCNACAKVFSQKPQLRIHWKIHNGANYKSNDCGKVFRQSSALPSLRRIHNVFCVANKVSDALIQKAPPAPHSEYPSSYRQFRVQPTRRALLIPFGSKSNMATLKDQLIQNLIKEEHVPQNKITVVGVGAVGMACAISILMKDLADEIALVDVIEDKLKGEMMDLQHGSFFLRTPEIISGKDCNVTTNSRLVIITAGACQQEGESRLNLVQCNVNIFKFIIPNIVKYSPNCKLLVVSNPVDTLTYAAWKVSSFPKNRVIGSGCNLDSARFCYLMGERLGIHPLSCHGWILGEHGDSSVPVWSGVNVAGVSLKNLHPELGTDADKEQWKAVHKQVADSAFEAALFAHECMEERQNSWEVGGEPVGVFRRDVAASVGFKIGRRTLNHCATREAPGQLTLNDVVIEFSQEEWECLDPAQRALYRDVMLETYRNLIFVDISHIHVIKKLQLKSNTDKGGVFQTLMLERHESQGIKHFYLPEIQENTYDHGFQWRDDGRSYKNIPISCHQDVTDRSPHGGRDAKNKPIGNRLVLSLQGELHMFKSKQKIDEFNKAVKSISSSSSFSPLQGISPPVQTNISNRYGSDFMHPSILTQDQSPHREVPYKCNECGKTFHQVSNLRSHQRIHIGKKLHKCDVCDKVFCRNSYLVIHQRVHTGEKPYKCNECGKVFDKKGSLAVHQRIHTGEKPYKCNECGRTFPIGSYLKRHQITHIQEKLYKCDICGKVYRQNLSLQRHQEIHTGEKTYKCSFCGKTFLCGTDLRKHELIHPGAKAYKCDVCGKVYGQNSYLKCHRRIHTGEKPYKCNLCGKTFFFKTGLRKHEIIHTGAKPYKCDVCGKVFNQKSVLVNHQRIHTGEKPHKCNECGKFFREKQTLRRHQQVHTGEKPYKCNECGKAFSMKGNLAAHQRIHTEEKPYKCNSCGKVFREKPALRRHQRIHTGEKPYKCNECGRAFREKPALRRHQRIHTGEKPYKCNECGKAFHEKPALRRHQRIHTGEKPYKCNECGKAFSQSSTLSSHWRLHTSEQSYRYNEHGKFFSVLSSLS</sequence>
<comment type="pathway">
    <text evidence="3 17">Fermentation; pyruvate fermentation to lactate; (S)-lactate from pyruvate: step 1/1.</text>
</comment>
<feature type="domain" description="C2H2-type" evidence="19">
    <location>
        <begin position="1358"/>
        <end position="1385"/>
    </location>
</feature>
<feature type="domain" description="C2H2-type" evidence="19">
    <location>
        <begin position="1274"/>
        <end position="1301"/>
    </location>
</feature>
<dbReference type="PROSITE" id="PS00028">
    <property type="entry name" value="ZINC_FINGER_C2H2_1"/>
    <property type="match status" value="23"/>
</dbReference>
<comment type="catalytic activity">
    <reaction evidence="17">
        <text>(S)-lactate + NAD(+) = pyruvate + NADH + H(+)</text>
        <dbReference type="Rhea" id="RHEA:23444"/>
        <dbReference type="ChEBI" id="CHEBI:15361"/>
        <dbReference type="ChEBI" id="CHEBI:15378"/>
        <dbReference type="ChEBI" id="CHEBI:16651"/>
        <dbReference type="ChEBI" id="CHEBI:57540"/>
        <dbReference type="ChEBI" id="CHEBI:57945"/>
        <dbReference type="EC" id="1.1.1.27"/>
    </reaction>
</comment>
<evidence type="ECO:0000256" key="12">
    <source>
        <dbReference type="ARBA" id="ARBA00023027"/>
    </source>
</evidence>
<feature type="domain" description="C2H2-type" evidence="19">
    <location>
        <begin position="403"/>
        <end position="430"/>
    </location>
</feature>
<comment type="function">
    <text evidence="1">May be involved in transcriptional regulation.</text>
</comment>
<dbReference type="FunFam" id="3.30.160.60:FF:000358">
    <property type="entry name" value="zinc finger protein 24"/>
    <property type="match status" value="1"/>
</dbReference>
<dbReference type="Pfam" id="PF02866">
    <property type="entry name" value="Ldh_1_C"/>
    <property type="match status" value="1"/>
</dbReference>
<dbReference type="GO" id="GO:0045892">
    <property type="term" value="P:negative regulation of DNA-templated transcription"/>
    <property type="evidence" value="ECO:0007669"/>
    <property type="project" value="UniProtKB-ARBA"/>
</dbReference>
<evidence type="ECO:0000256" key="17">
    <source>
        <dbReference type="RuleBase" id="RU000496"/>
    </source>
</evidence>
<dbReference type="Gene3D" id="3.40.50.720">
    <property type="entry name" value="NAD(P)-binding Rossmann-like Domain"/>
    <property type="match status" value="1"/>
</dbReference>
<feature type="domain" description="C2H2-type" evidence="19">
    <location>
        <begin position="347"/>
        <end position="374"/>
    </location>
</feature>
<dbReference type="Pfam" id="PF01352">
    <property type="entry name" value="KRAB"/>
    <property type="match status" value="2"/>
</dbReference>
<feature type="domain" description="C2H2-type" evidence="19">
    <location>
        <begin position="1218"/>
        <end position="1245"/>
    </location>
</feature>
<keyword evidence="13" id="KW-0238">DNA-binding</keyword>
<comment type="similarity">
    <text evidence="4">Belongs to the LDH/MDH superfamily. LDH family.</text>
</comment>
<dbReference type="SUPFAM" id="SSF109640">
    <property type="entry name" value="KRAB domain (Kruppel-associated box)"/>
    <property type="match status" value="2"/>
</dbReference>
<evidence type="ECO:0000256" key="2">
    <source>
        <dbReference type="ARBA" id="ARBA00004123"/>
    </source>
</evidence>
<dbReference type="SUPFAM" id="SSF56327">
    <property type="entry name" value="LDH C-terminal domain-like"/>
    <property type="match status" value="1"/>
</dbReference>
<dbReference type="CDD" id="cd05293">
    <property type="entry name" value="LDH_1"/>
    <property type="match status" value="1"/>
</dbReference>
<keyword evidence="15" id="KW-0539">Nucleus</keyword>
<dbReference type="UniPathway" id="UPA00554">
    <property type="reaction ID" value="UER00611"/>
</dbReference>
<dbReference type="FunFam" id="3.30.160.60:FF:002239">
    <property type="entry name" value="Zinc finger protein 226"/>
    <property type="match status" value="2"/>
</dbReference>
<dbReference type="GO" id="GO:0000981">
    <property type="term" value="F:DNA-binding transcription factor activity, RNA polymerase II-specific"/>
    <property type="evidence" value="ECO:0007669"/>
    <property type="project" value="TreeGrafter"/>
</dbReference>
<feature type="domain" description="C2H2-type" evidence="19">
    <location>
        <begin position="1106"/>
        <end position="1133"/>
    </location>
</feature>
<dbReference type="FunFam" id="3.30.160.60:FF:000608">
    <property type="entry name" value="zinc finger protein 286A isoform X1"/>
    <property type="match status" value="1"/>
</dbReference>
<dbReference type="FunFam" id="3.40.50.720:FF:000029">
    <property type="entry name" value="L-lactate dehydrogenase A chain"/>
    <property type="match status" value="1"/>
</dbReference>
<organism evidence="21 22">
    <name type="scientific">Tursiops truncatus</name>
    <name type="common">Atlantic bottle-nosed dolphin</name>
    <name type="synonym">Delphinus truncatus</name>
    <dbReference type="NCBI Taxonomy" id="9739"/>
    <lineage>
        <taxon>Eukaryota</taxon>
        <taxon>Metazoa</taxon>
        <taxon>Chordata</taxon>
        <taxon>Craniata</taxon>
        <taxon>Vertebrata</taxon>
        <taxon>Euteleostomi</taxon>
        <taxon>Mammalia</taxon>
        <taxon>Eutheria</taxon>
        <taxon>Laurasiatheria</taxon>
        <taxon>Artiodactyla</taxon>
        <taxon>Whippomorpha</taxon>
        <taxon>Cetacea</taxon>
        <taxon>Odontoceti</taxon>
        <taxon>Delphinidae</taxon>
        <taxon>Tursiops</taxon>
    </lineage>
</organism>
<keyword evidence="12 17" id="KW-0520">NAD</keyword>
<dbReference type="GO" id="GO:0000977">
    <property type="term" value="F:RNA polymerase II transcription regulatory region sequence-specific DNA binding"/>
    <property type="evidence" value="ECO:0007669"/>
    <property type="project" value="TreeGrafter"/>
</dbReference>
<feature type="domain" description="C2H2-type" evidence="19">
    <location>
        <begin position="479"/>
        <end position="506"/>
    </location>
</feature>
<dbReference type="InParanoid" id="A0A6J3QCP5"/>
<dbReference type="FunFam" id="3.30.160.60:FF:000848">
    <property type="entry name" value="Zinc finger protein 35"/>
    <property type="match status" value="1"/>
</dbReference>